<dbReference type="GO" id="GO:0043709">
    <property type="term" value="P:cell adhesion involved in single-species biofilm formation"/>
    <property type="evidence" value="ECO:0007669"/>
    <property type="project" value="TreeGrafter"/>
</dbReference>
<dbReference type="SUPFAM" id="SSF55781">
    <property type="entry name" value="GAF domain-like"/>
    <property type="match status" value="1"/>
</dbReference>
<evidence type="ECO:0000259" key="1">
    <source>
        <dbReference type="PROSITE" id="PS50887"/>
    </source>
</evidence>
<evidence type="ECO:0000313" key="2">
    <source>
        <dbReference type="EMBL" id="VAW56219.1"/>
    </source>
</evidence>
<proteinExistence type="predicted"/>
<gene>
    <name evidence="2" type="ORF">MNBD_GAMMA07-1394</name>
</gene>
<dbReference type="GO" id="GO:1902201">
    <property type="term" value="P:negative regulation of bacterial-type flagellum-dependent cell motility"/>
    <property type="evidence" value="ECO:0007669"/>
    <property type="project" value="TreeGrafter"/>
</dbReference>
<dbReference type="AlphaFoldDB" id="A0A3B0X3U1"/>
<accession>A0A3B0X3U1</accession>
<dbReference type="EMBL" id="UOFF01000197">
    <property type="protein sequence ID" value="VAW56219.1"/>
    <property type="molecule type" value="Genomic_DNA"/>
</dbReference>
<dbReference type="Pfam" id="PF00990">
    <property type="entry name" value="GGDEF"/>
    <property type="match status" value="1"/>
</dbReference>
<dbReference type="InterPro" id="IPR000160">
    <property type="entry name" value="GGDEF_dom"/>
</dbReference>
<dbReference type="PANTHER" id="PTHR45138">
    <property type="entry name" value="REGULATORY COMPONENTS OF SENSORY TRANSDUCTION SYSTEM"/>
    <property type="match status" value="1"/>
</dbReference>
<dbReference type="GO" id="GO:0052621">
    <property type="term" value="F:diguanylate cyclase activity"/>
    <property type="evidence" value="ECO:0007669"/>
    <property type="project" value="TreeGrafter"/>
</dbReference>
<dbReference type="Gene3D" id="3.30.70.270">
    <property type="match status" value="1"/>
</dbReference>
<protein>
    <submittedName>
        <fullName evidence="2">Diguanylate cyclase (GGDEF domain)</fullName>
    </submittedName>
</protein>
<dbReference type="InterPro" id="IPR050469">
    <property type="entry name" value="Diguanylate_Cyclase"/>
</dbReference>
<dbReference type="Gene3D" id="3.30.450.40">
    <property type="match status" value="1"/>
</dbReference>
<dbReference type="NCBIfam" id="TIGR00254">
    <property type="entry name" value="GGDEF"/>
    <property type="match status" value="1"/>
</dbReference>
<dbReference type="InterPro" id="IPR043128">
    <property type="entry name" value="Rev_trsase/Diguanyl_cyclase"/>
</dbReference>
<dbReference type="InterPro" id="IPR029787">
    <property type="entry name" value="Nucleotide_cyclase"/>
</dbReference>
<dbReference type="CDD" id="cd01949">
    <property type="entry name" value="GGDEF"/>
    <property type="match status" value="1"/>
</dbReference>
<reference evidence="2" key="1">
    <citation type="submission" date="2018-06" db="EMBL/GenBank/DDBJ databases">
        <authorList>
            <person name="Zhirakovskaya E."/>
        </authorList>
    </citation>
    <scope>NUCLEOTIDE SEQUENCE</scope>
</reference>
<dbReference type="PROSITE" id="PS50887">
    <property type="entry name" value="GGDEF"/>
    <property type="match status" value="1"/>
</dbReference>
<dbReference type="PANTHER" id="PTHR45138:SF9">
    <property type="entry name" value="DIGUANYLATE CYCLASE DGCM-RELATED"/>
    <property type="match status" value="1"/>
</dbReference>
<dbReference type="GO" id="GO:0005886">
    <property type="term" value="C:plasma membrane"/>
    <property type="evidence" value="ECO:0007669"/>
    <property type="project" value="TreeGrafter"/>
</dbReference>
<name>A0A3B0X3U1_9ZZZZ</name>
<organism evidence="2">
    <name type="scientific">hydrothermal vent metagenome</name>
    <dbReference type="NCBI Taxonomy" id="652676"/>
    <lineage>
        <taxon>unclassified sequences</taxon>
        <taxon>metagenomes</taxon>
        <taxon>ecological metagenomes</taxon>
    </lineage>
</organism>
<feature type="domain" description="GGDEF" evidence="1">
    <location>
        <begin position="230"/>
        <end position="371"/>
    </location>
</feature>
<sequence length="379" mass="42936">MIDETILNENRKLKLQLNGLLKRALTNEQKQALFDSFSIDLISANTPAQLRDSVLFQMQVQFKLHNVVLTLIDLDKDAENLFYGQDELAKSLYDPKLHILHLKRDKEKISSLNKKPLLGLDVISQYQWMVASLTNVDLCKSAALIPLIRNDKLIGSLLLLSGDENRYQKGIGTTFLQKLSAMTAVAIENCLTQQRIKEMGYQDPLTQAYNRRYFDMRLNDEIEKCLDQKTFLACLFIDVDFFKKVNDSFGHHVGDLVLVRLVKLIKLQVRTCDVVSRYGGEEFSVILPALSLTDVRVIAERIRKAVELDAELSCGKTNLHVTVSIGLELLEAKNVTHLNLESISDMLLQHADVALYKAKASGRNQVVVYENTDLFSPLP</sequence>
<dbReference type="FunFam" id="3.30.70.270:FF:000001">
    <property type="entry name" value="Diguanylate cyclase domain protein"/>
    <property type="match status" value="1"/>
</dbReference>
<dbReference type="SUPFAM" id="SSF55073">
    <property type="entry name" value="Nucleotide cyclase"/>
    <property type="match status" value="1"/>
</dbReference>
<dbReference type="InterPro" id="IPR029016">
    <property type="entry name" value="GAF-like_dom_sf"/>
</dbReference>
<dbReference type="SMART" id="SM00267">
    <property type="entry name" value="GGDEF"/>
    <property type="match status" value="1"/>
</dbReference>